<keyword evidence="2" id="KW-0472">Membrane</keyword>
<dbReference type="AlphaFoldDB" id="A0A9P7JC97"/>
<evidence type="ECO:0000256" key="1">
    <source>
        <dbReference type="SAM" id="MobiDB-lite"/>
    </source>
</evidence>
<organism evidence="3 4">
    <name type="scientific">Suillus subaureus</name>
    <dbReference type="NCBI Taxonomy" id="48587"/>
    <lineage>
        <taxon>Eukaryota</taxon>
        <taxon>Fungi</taxon>
        <taxon>Dikarya</taxon>
        <taxon>Basidiomycota</taxon>
        <taxon>Agaricomycotina</taxon>
        <taxon>Agaricomycetes</taxon>
        <taxon>Agaricomycetidae</taxon>
        <taxon>Boletales</taxon>
        <taxon>Suillineae</taxon>
        <taxon>Suillaceae</taxon>
        <taxon>Suillus</taxon>
    </lineage>
</organism>
<dbReference type="OrthoDB" id="3364107at2759"/>
<keyword evidence="4" id="KW-1185">Reference proteome</keyword>
<dbReference type="Proteomes" id="UP000807769">
    <property type="component" value="Unassembled WGS sequence"/>
</dbReference>
<feature type="compositionally biased region" description="Polar residues" evidence="1">
    <location>
        <begin position="201"/>
        <end position="217"/>
    </location>
</feature>
<feature type="transmembrane region" description="Helical" evidence="2">
    <location>
        <begin position="109"/>
        <end position="126"/>
    </location>
</feature>
<evidence type="ECO:0000313" key="3">
    <source>
        <dbReference type="EMBL" id="KAG1813908.1"/>
    </source>
</evidence>
<evidence type="ECO:0000256" key="2">
    <source>
        <dbReference type="SAM" id="Phobius"/>
    </source>
</evidence>
<dbReference type="RefSeq" id="XP_041191544.1">
    <property type="nucleotide sequence ID" value="XM_041336030.1"/>
</dbReference>
<feature type="transmembrane region" description="Helical" evidence="2">
    <location>
        <begin position="162"/>
        <end position="181"/>
    </location>
</feature>
<keyword evidence="2" id="KW-1133">Transmembrane helix</keyword>
<reference evidence="3" key="1">
    <citation type="journal article" date="2020" name="New Phytol.">
        <title>Comparative genomics reveals dynamic genome evolution in host specialist ectomycorrhizal fungi.</title>
        <authorList>
            <person name="Lofgren L.A."/>
            <person name="Nguyen N.H."/>
            <person name="Vilgalys R."/>
            <person name="Ruytinx J."/>
            <person name="Liao H.L."/>
            <person name="Branco S."/>
            <person name="Kuo A."/>
            <person name="LaButti K."/>
            <person name="Lipzen A."/>
            <person name="Andreopoulos W."/>
            <person name="Pangilinan J."/>
            <person name="Riley R."/>
            <person name="Hundley H."/>
            <person name="Na H."/>
            <person name="Barry K."/>
            <person name="Grigoriev I.V."/>
            <person name="Stajich J.E."/>
            <person name="Kennedy P.G."/>
        </authorList>
    </citation>
    <scope>NUCLEOTIDE SEQUENCE</scope>
    <source>
        <strain evidence="3">MN1</strain>
    </source>
</reference>
<dbReference type="GeneID" id="64630047"/>
<dbReference type="EMBL" id="JABBWG010000022">
    <property type="protein sequence ID" value="KAG1813908.1"/>
    <property type="molecule type" value="Genomic_DNA"/>
</dbReference>
<accession>A0A9P7JC97</accession>
<comment type="caution">
    <text evidence="3">The sequence shown here is derived from an EMBL/GenBank/DDBJ whole genome shotgun (WGS) entry which is preliminary data.</text>
</comment>
<name>A0A9P7JC97_9AGAM</name>
<proteinExistence type="predicted"/>
<evidence type="ECO:0008006" key="5">
    <source>
        <dbReference type="Google" id="ProtNLM"/>
    </source>
</evidence>
<sequence length="217" mass="23974">MGGSIYLALTSDASSAIRDLLGTIYPFNVQHSLNMILKLVRWCILTFAFIFAVVVLGISGHLIAIRTTDYWRFAALAIAVSSLTILTFPVILVVNTLLVRDQNISQERIIGEAGWLTIMWILWLATAANATHAARVHFFAGACSFFSSFSNKICNEFRVVEAFSYIIFIILLSYTIGLMVFEFTRDDLDGHTHTGDAEGRGQTTQVTKAPATSGQQQ</sequence>
<protein>
    <recommendedName>
        <fullName evidence="5">MARVEL domain-containing protein</fullName>
    </recommendedName>
</protein>
<feature type="transmembrane region" description="Helical" evidence="2">
    <location>
        <begin position="39"/>
        <end position="64"/>
    </location>
</feature>
<feature type="region of interest" description="Disordered" evidence="1">
    <location>
        <begin position="192"/>
        <end position="217"/>
    </location>
</feature>
<keyword evidence="2" id="KW-0812">Transmembrane</keyword>
<feature type="transmembrane region" description="Helical" evidence="2">
    <location>
        <begin position="70"/>
        <end position="97"/>
    </location>
</feature>
<gene>
    <name evidence="3" type="ORF">BJ212DRAFT_1364442</name>
</gene>
<evidence type="ECO:0000313" key="4">
    <source>
        <dbReference type="Proteomes" id="UP000807769"/>
    </source>
</evidence>